<evidence type="ECO:0000256" key="15">
    <source>
        <dbReference type="SAM" id="Phobius"/>
    </source>
</evidence>
<evidence type="ECO:0000256" key="13">
    <source>
        <dbReference type="ARBA" id="ARBA00023136"/>
    </source>
</evidence>
<keyword evidence="4" id="KW-1003">Cell membrane</keyword>
<feature type="transmembrane region" description="Helical" evidence="15">
    <location>
        <begin position="12"/>
        <end position="31"/>
    </location>
</feature>
<evidence type="ECO:0000256" key="14">
    <source>
        <dbReference type="SAM" id="Coils"/>
    </source>
</evidence>
<dbReference type="InterPro" id="IPR029151">
    <property type="entry name" value="Sensor-like_sf"/>
</dbReference>
<dbReference type="GO" id="GO:0005886">
    <property type="term" value="C:plasma membrane"/>
    <property type="evidence" value="ECO:0007669"/>
    <property type="project" value="UniProtKB-SubCell"/>
</dbReference>
<dbReference type="Gene3D" id="3.30.565.10">
    <property type="entry name" value="Histidine kinase-like ATPase, C-terminal domain"/>
    <property type="match status" value="1"/>
</dbReference>
<dbReference type="InterPro" id="IPR048760">
    <property type="entry name" value="VP0354-like_sensor_dom"/>
</dbReference>
<dbReference type="Pfam" id="PF21623">
    <property type="entry name" value="HK_sensor_dom_bact"/>
    <property type="match status" value="1"/>
</dbReference>
<dbReference type="GO" id="GO:0005524">
    <property type="term" value="F:ATP binding"/>
    <property type="evidence" value="ECO:0007669"/>
    <property type="project" value="UniProtKB-KW"/>
</dbReference>
<keyword evidence="13 15" id="KW-0472">Membrane</keyword>
<evidence type="ECO:0000256" key="10">
    <source>
        <dbReference type="ARBA" id="ARBA00022840"/>
    </source>
</evidence>
<evidence type="ECO:0000256" key="11">
    <source>
        <dbReference type="ARBA" id="ARBA00022989"/>
    </source>
</evidence>
<gene>
    <name evidence="17" type="ORF">MNBD_DELTA01-1823</name>
</gene>
<comment type="catalytic activity">
    <reaction evidence="1">
        <text>ATP + protein L-histidine = ADP + protein N-phospho-L-histidine.</text>
        <dbReference type="EC" id="2.7.13.3"/>
    </reaction>
</comment>
<dbReference type="Pfam" id="PF02518">
    <property type="entry name" value="HATPase_c"/>
    <property type="match status" value="1"/>
</dbReference>
<keyword evidence="7 15" id="KW-0812">Transmembrane</keyword>
<name>A0A3B0RJA7_9ZZZZ</name>
<dbReference type="AlphaFoldDB" id="A0A3B0RJA7"/>
<dbReference type="GO" id="GO:0009927">
    <property type="term" value="F:histidine phosphotransfer kinase activity"/>
    <property type="evidence" value="ECO:0007669"/>
    <property type="project" value="TreeGrafter"/>
</dbReference>
<dbReference type="PANTHER" id="PTHR43047:SF72">
    <property type="entry name" value="OSMOSENSING HISTIDINE PROTEIN KINASE SLN1"/>
    <property type="match status" value="1"/>
</dbReference>
<keyword evidence="8" id="KW-0547">Nucleotide-binding</keyword>
<evidence type="ECO:0000313" key="17">
    <source>
        <dbReference type="EMBL" id="VAV84613.1"/>
    </source>
</evidence>
<feature type="domain" description="Histidine kinase" evidence="16">
    <location>
        <begin position="417"/>
        <end position="640"/>
    </location>
</feature>
<comment type="subcellular location">
    <subcellularLocation>
        <location evidence="2">Cell membrane</location>
        <topology evidence="2">Multi-pass membrane protein</topology>
    </subcellularLocation>
</comment>
<keyword evidence="6" id="KW-0808">Transferase</keyword>
<reference evidence="17" key="1">
    <citation type="submission" date="2018-06" db="EMBL/GenBank/DDBJ databases">
        <authorList>
            <person name="Zhirakovskaya E."/>
        </authorList>
    </citation>
    <scope>NUCLEOTIDE SEQUENCE</scope>
</reference>
<dbReference type="Gene3D" id="1.10.287.130">
    <property type="match status" value="1"/>
</dbReference>
<dbReference type="InterPro" id="IPR005467">
    <property type="entry name" value="His_kinase_dom"/>
</dbReference>
<evidence type="ECO:0000256" key="3">
    <source>
        <dbReference type="ARBA" id="ARBA00012438"/>
    </source>
</evidence>
<evidence type="ECO:0000256" key="1">
    <source>
        <dbReference type="ARBA" id="ARBA00000085"/>
    </source>
</evidence>
<keyword evidence="11 15" id="KW-1133">Transmembrane helix</keyword>
<dbReference type="InterPro" id="IPR003594">
    <property type="entry name" value="HATPase_dom"/>
</dbReference>
<keyword evidence="14" id="KW-0175">Coiled coil</keyword>
<dbReference type="SMART" id="SM00387">
    <property type="entry name" value="HATPase_c"/>
    <property type="match status" value="1"/>
</dbReference>
<dbReference type="GO" id="GO:0000155">
    <property type="term" value="F:phosphorelay sensor kinase activity"/>
    <property type="evidence" value="ECO:0007669"/>
    <property type="project" value="InterPro"/>
</dbReference>
<dbReference type="InterPro" id="IPR004358">
    <property type="entry name" value="Sig_transdc_His_kin-like_C"/>
</dbReference>
<keyword evidence="12" id="KW-0902">Two-component regulatory system</keyword>
<evidence type="ECO:0000256" key="12">
    <source>
        <dbReference type="ARBA" id="ARBA00023012"/>
    </source>
</evidence>
<keyword evidence="5" id="KW-0597">Phosphoprotein</keyword>
<evidence type="ECO:0000259" key="16">
    <source>
        <dbReference type="PROSITE" id="PS50109"/>
    </source>
</evidence>
<dbReference type="Pfam" id="PF00512">
    <property type="entry name" value="HisKA"/>
    <property type="match status" value="1"/>
</dbReference>
<dbReference type="SUPFAM" id="SSF55874">
    <property type="entry name" value="ATPase domain of HSP90 chaperone/DNA topoisomerase II/histidine kinase"/>
    <property type="match status" value="1"/>
</dbReference>
<evidence type="ECO:0000256" key="6">
    <source>
        <dbReference type="ARBA" id="ARBA00022679"/>
    </source>
</evidence>
<dbReference type="EC" id="2.7.13.3" evidence="3"/>
<evidence type="ECO:0000256" key="5">
    <source>
        <dbReference type="ARBA" id="ARBA00022553"/>
    </source>
</evidence>
<dbReference type="CDD" id="cd16922">
    <property type="entry name" value="HATPase_EvgS-ArcB-TorS-like"/>
    <property type="match status" value="1"/>
</dbReference>
<dbReference type="PROSITE" id="PS50109">
    <property type="entry name" value="HIS_KIN"/>
    <property type="match status" value="1"/>
</dbReference>
<evidence type="ECO:0000256" key="9">
    <source>
        <dbReference type="ARBA" id="ARBA00022777"/>
    </source>
</evidence>
<dbReference type="PANTHER" id="PTHR43047">
    <property type="entry name" value="TWO-COMPONENT HISTIDINE PROTEIN KINASE"/>
    <property type="match status" value="1"/>
</dbReference>
<dbReference type="InterPro" id="IPR036890">
    <property type="entry name" value="HATPase_C_sf"/>
</dbReference>
<dbReference type="PRINTS" id="PR00344">
    <property type="entry name" value="BCTRLSENSOR"/>
</dbReference>
<dbReference type="InterPro" id="IPR003661">
    <property type="entry name" value="HisK_dim/P_dom"/>
</dbReference>
<dbReference type="EMBL" id="UOEA01000069">
    <property type="protein sequence ID" value="VAV84613.1"/>
    <property type="molecule type" value="Genomic_DNA"/>
</dbReference>
<dbReference type="SMART" id="SM00388">
    <property type="entry name" value="HisKA"/>
    <property type="match status" value="1"/>
</dbReference>
<keyword evidence="10" id="KW-0067">ATP-binding</keyword>
<evidence type="ECO:0000256" key="2">
    <source>
        <dbReference type="ARBA" id="ARBA00004651"/>
    </source>
</evidence>
<evidence type="ECO:0000256" key="4">
    <source>
        <dbReference type="ARBA" id="ARBA00022475"/>
    </source>
</evidence>
<organism evidence="17">
    <name type="scientific">hydrothermal vent metagenome</name>
    <dbReference type="NCBI Taxonomy" id="652676"/>
    <lineage>
        <taxon>unclassified sequences</taxon>
        <taxon>metagenomes</taxon>
        <taxon>ecological metagenomes</taxon>
    </lineage>
</organism>
<dbReference type="InterPro" id="IPR036097">
    <property type="entry name" value="HisK_dim/P_sf"/>
</dbReference>
<keyword evidence="9" id="KW-0418">Kinase</keyword>
<protein>
    <recommendedName>
        <fullName evidence="3">histidine kinase</fullName>
        <ecNumber evidence="3">2.7.13.3</ecNumber>
    </recommendedName>
</protein>
<feature type="transmembrane region" description="Helical" evidence="15">
    <location>
        <begin position="324"/>
        <end position="345"/>
    </location>
</feature>
<sequence>MPSERWAVIGRFSLLFVFLSIAVIVVVFAFYRTNYMGEEHLIKSNQKDLLGRMKDTSVADLGSVISDLMFLSEQKLMQDYLRNPSENNNKKLASEYTSFSTRKGVYDQIRFIDTKGMELVRINYNRGDVSSTPFEEFRRKAGRYYVKETLALSKGEVFVSPLDLNVEGGVVEEPYKPVMRFGTPVFDGSGRLRGMMLFNYLAEKFLNKLENYESSSYADLMLLNEDGYYLRGVDDNELWGFMKDNGGDNTFQARFKEEWMMMGERDRGQFYTAKGLFTYVTIYPVRDSLGETASMVKNASTSGYSWKMVTFVPQRVFKGLVSTYSYILTVMFLIVVAGIWLWYLASSRLRKFYAEEELKMANESLERKVAERTQKLNALNDELEDEASRLAEFIKVVDRINKELIASNQYKTTFLANISHEMKTPLNHIITSAELLHLHGCGRVTVGCKKYLKNIKIGSNNLIEFIDDLLELTRAVSCGIDLSMAEFEIKDILEEAVDKTTGMTIEKHLNFKVNIEEDIGLVRGESGMLRQIFLNLLENAVKFTSDGGDIYLEVKRSSESGKDFLRVLVRDSGVGISASDIDRIFHPFEIGERGSVRNYQGVGIGLALAKRFVEYHGGDIWVENNPGEGSTFEFYIPLGASVKVADDDKPEN</sequence>
<evidence type="ECO:0000256" key="8">
    <source>
        <dbReference type="ARBA" id="ARBA00022741"/>
    </source>
</evidence>
<evidence type="ECO:0000256" key="7">
    <source>
        <dbReference type="ARBA" id="ARBA00022692"/>
    </source>
</evidence>
<proteinExistence type="predicted"/>
<dbReference type="SUPFAM" id="SSF103190">
    <property type="entry name" value="Sensory domain-like"/>
    <property type="match status" value="2"/>
</dbReference>
<dbReference type="SUPFAM" id="SSF47384">
    <property type="entry name" value="Homodimeric domain of signal transducing histidine kinase"/>
    <property type="match status" value="1"/>
</dbReference>
<accession>A0A3B0RJA7</accession>
<dbReference type="FunFam" id="3.30.565.10:FF:000023">
    <property type="entry name" value="PAS domain-containing sensor histidine kinase"/>
    <property type="match status" value="1"/>
</dbReference>
<feature type="coiled-coil region" evidence="14">
    <location>
        <begin position="355"/>
        <end position="396"/>
    </location>
</feature>
<dbReference type="Gene3D" id="3.30.450.20">
    <property type="entry name" value="PAS domain"/>
    <property type="match status" value="2"/>
</dbReference>
<dbReference type="CDD" id="cd00082">
    <property type="entry name" value="HisKA"/>
    <property type="match status" value="1"/>
</dbReference>